<dbReference type="Proteomes" id="UP000029692">
    <property type="component" value="Unassembled WGS sequence"/>
</dbReference>
<dbReference type="InterPro" id="IPR016156">
    <property type="entry name" value="FAD/NAD-linked_Rdtase_dimer_sf"/>
</dbReference>
<dbReference type="InterPro" id="IPR023753">
    <property type="entry name" value="FAD/NAD-binding_dom"/>
</dbReference>
<feature type="compositionally biased region" description="Low complexity" evidence="7">
    <location>
        <begin position="585"/>
        <end position="599"/>
    </location>
</feature>
<dbReference type="Gene3D" id="3.30.110.40">
    <property type="entry name" value="TusA-like domain"/>
    <property type="match status" value="1"/>
</dbReference>
<dbReference type="PRINTS" id="PR00368">
    <property type="entry name" value="FADPNR"/>
</dbReference>
<dbReference type="Gene3D" id="3.50.50.60">
    <property type="entry name" value="FAD/NAD(P)-binding domain"/>
    <property type="match status" value="2"/>
</dbReference>
<evidence type="ECO:0000256" key="3">
    <source>
        <dbReference type="ARBA" id="ARBA00022630"/>
    </source>
</evidence>
<comment type="cofactor">
    <cofactor evidence="1">
        <name>FAD</name>
        <dbReference type="ChEBI" id="CHEBI:57692"/>
    </cofactor>
</comment>
<organism evidence="9 10">
    <name type="scientific">Spirochaeta lutea</name>
    <dbReference type="NCBI Taxonomy" id="1480694"/>
    <lineage>
        <taxon>Bacteria</taxon>
        <taxon>Pseudomonadati</taxon>
        <taxon>Spirochaetota</taxon>
        <taxon>Spirochaetia</taxon>
        <taxon>Spirochaetales</taxon>
        <taxon>Spirochaetaceae</taxon>
        <taxon>Spirochaeta</taxon>
    </lineage>
</organism>
<dbReference type="PROSITE" id="PS50206">
    <property type="entry name" value="RHODANESE_3"/>
    <property type="match status" value="1"/>
</dbReference>
<keyword evidence="5" id="KW-0560">Oxidoreductase</keyword>
<gene>
    <name evidence="9" type="ORF">DC28_14850</name>
</gene>
<feature type="region of interest" description="Disordered" evidence="7">
    <location>
        <begin position="578"/>
        <end position="600"/>
    </location>
</feature>
<dbReference type="InterPro" id="IPR027396">
    <property type="entry name" value="DsrEFH-like"/>
</dbReference>
<dbReference type="SUPFAM" id="SSF75169">
    <property type="entry name" value="DsrEFH-like"/>
    <property type="match status" value="1"/>
</dbReference>
<keyword evidence="10" id="KW-1185">Reference proteome</keyword>
<dbReference type="SUPFAM" id="SSF55424">
    <property type="entry name" value="FAD/NAD-linked reductases, dimerisation (C-terminal) domain"/>
    <property type="match status" value="1"/>
</dbReference>
<evidence type="ECO:0000256" key="2">
    <source>
        <dbReference type="ARBA" id="ARBA00009130"/>
    </source>
</evidence>
<dbReference type="InterPro" id="IPR001455">
    <property type="entry name" value="TusA-like"/>
</dbReference>
<dbReference type="InterPro" id="IPR036873">
    <property type="entry name" value="Rhodanese-like_dom_sf"/>
</dbReference>
<accession>A0A098QW94</accession>
<sequence>MKYLVIGGVAGGATTAARLRRLDEHAQIIIVERGGYISYANCGLPYYIGGVISQRDRLFVQSPESFKENLNIDVWIHTEALSIQPEKKQVRLKHLESGKTWDESYDTLVLSPGAEPVRPPIPGINNPGIFTLRAVKETDAIFRFLEDNKPKRAVILGAGFIGLEMAENLHRRGLYVTIVEMAQQVMNVVDYEIAAQVHQHLRSKQVEFYLNDGVTAFTPLNKRPGEASPGMEITLSSGRTITADMVILSIGVRPENKLAKEAGLTIGSTGGIWVNEFLQTSDDHIYALGDAIEFPNPITNTPAITYLAGPANKQARICADNISQGNHKPYKGAINTAIAKVFDITVASTGLSEKTLTKEGIRFESIITHSSSHAGYYPDAMAMTLKTLFDRETGRIYGAQILGYQGVDKRIDLIAAIIRRNGTVEDLIDLEHAYAPPYSSAKDPVHIAGYVADNIMTGRSRHIHWHQIQGCDQNEIQLIDVRTAEEAGLGTIEGAINLPIHELRNRLGEVPKNKTLVVFCGVGQRAYMAERILRQSGFEDVYNLSGGYKTYEFAVQKQSNEDIFARDIIWKDDHIYQAAPPDSRTSSGPGDSPMSPPTSLQEITPLEVDAVGLQCPGPILALKKQIDKAQPGQRIREVASDPGFAKDVEAWCTMTGNTLLELEEHRGRITALVEKARAQDSPPLHSSRGPLPGTELKNHATLVVFSDDLDRALASLVIANGAASAGKQVTLFFTFWGLSILKKTARPRVRKDLLGKAFGWMLPGNTTKLGLSKINMGGAGAALMRRRMKAKGVQSLEQMLTDAIDSGVRLVACQMSMDVMGVKREELLDEVEIGGVASYLNAASQGNINLFV</sequence>
<dbReference type="PRINTS" id="PR00411">
    <property type="entry name" value="PNDRDTASEI"/>
</dbReference>
<dbReference type="Gene3D" id="3.40.1260.10">
    <property type="entry name" value="DsrEFH-like"/>
    <property type="match status" value="1"/>
</dbReference>
<comment type="caution">
    <text evidence="9">The sequence shown here is derived from an EMBL/GenBank/DDBJ whole genome shotgun (WGS) entry which is preliminary data.</text>
</comment>
<dbReference type="Pfam" id="PF07992">
    <property type="entry name" value="Pyr_redox_2"/>
    <property type="match status" value="1"/>
</dbReference>
<dbReference type="InterPro" id="IPR050260">
    <property type="entry name" value="FAD-bd_OxRdtase"/>
</dbReference>
<dbReference type="SMART" id="SM00450">
    <property type="entry name" value="RHOD"/>
    <property type="match status" value="1"/>
</dbReference>
<keyword evidence="3" id="KW-0285">Flavoprotein</keyword>
<protein>
    <submittedName>
        <fullName evidence="9">Pyridine nucleotide-disulfide oxidoreductase</fullName>
    </submittedName>
</protein>
<dbReference type="Gene3D" id="3.40.250.10">
    <property type="entry name" value="Rhodanese-like domain"/>
    <property type="match status" value="1"/>
</dbReference>
<proteinExistence type="inferred from homology"/>
<evidence type="ECO:0000256" key="6">
    <source>
        <dbReference type="ARBA" id="ARBA00023284"/>
    </source>
</evidence>
<dbReference type="Pfam" id="PF01206">
    <property type="entry name" value="TusA"/>
    <property type="match status" value="1"/>
</dbReference>
<dbReference type="PANTHER" id="PTHR43429">
    <property type="entry name" value="PYRIDINE NUCLEOTIDE-DISULFIDE OXIDOREDUCTASE DOMAIN-CONTAINING"/>
    <property type="match status" value="1"/>
</dbReference>
<dbReference type="eggNOG" id="COG2210">
    <property type="taxonomic scope" value="Bacteria"/>
</dbReference>
<dbReference type="PANTHER" id="PTHR43429:SF1">
    <property type="entry name" value="NAD(P)H SULFUR OXIDOREDUCTASE (COA-DEPENDENT)"/>
    <property type="match status" value="1"/>
</dbReference>
<dbReference type="SUPFAM" id="SSF52821">
    <property type="entry name" value="Rhodanese/Cell cycle control phosphatase"/>
    <property type="match status" value="1"/>
</dbReference>
<evidence type="ECO:0000256" key="4">
    <source>
        <dbReference type="ARBA" id="ARBA00022827"/>
    </source>
</evidence>
<keyword evidence="4" id="KW-0274">FAD</keyword>
<dbReference type="InterPro" id="IPR036868">
    <property type="entry name" value="TusA-like_sf"/>
</dbReference>
<evidence type="ECO:0000313" key="10">
    <source>
        <dbReference type="Proteomes" id="UP000029692"/>
    </source>
</evidence>
<dbReference type="Pfam" id="PF13686">
    <property type="entry name" value="DrsE_2"/>
    <property type="match status" value="1"/>
</dbReference>
<dbReference type="Pfam" id="PF02852">
    <property type="entry name" value="Pyr_redox_dim"/>
    <property type="match status" value="1"/>
</dbReference>
<dbReference type="InterPro" id="IPR036188">
    <property type="entry name" value="FAD/NAD-bd_sf"/>
</dbReference>
<comment type="similarity">
    <text evidence="2">Belongs to the class-III pyridine nucleotide-disulfide oxidoreductase family.</text>
</comment>
<dbReference type="Pfam" id="PF00581">
    <property type="entry name" value="Rhodanese"/>
    <property type="match status" value="1"/>
</dbReference>
<evidence type="ECO:0000259" key="8">
    <source>
        <dbReference type="PROSITE" id="PS50206"/>
    </source>
</evidence>
<dbReference type="EMBL" id="JNUP01000072">
    <property type="protein sequence ID" value="KGE70772.1"/>
    <property type="molecule type" value="Genomic_DNA"/>
</dbReference>
<dbReference type="STRING" id="1480694.DC28_14850"/>
<dbReference type="eggNOG" id="COG0607">
    <property type="taxonomic scope" value="Bacteria"/>
</dbReference>
<dbReference type="InterPro" id="IPR004099">
    <property type="entry name" value="Pyr_nucl-diS_OxRdtase_dimer"/>
</dbReference>
<dbReference type="InterPro" id="IPR032836">
    <property type="entry name" value="DsrE2-like"/>
</dbReference>
<dbReference type="SUPFAM" id="SSF51905">
    <property type="entry name" value="FAD/NAD(P)-binding domain"/>
    <property type="match status" value="2"/>
</dbReference>
<dbReference type="GO" id="GO:0016491">
    <property type="term" value="F:oxidoreductase activity"/>
    <property type="evidence" value="ECO:0007669"/>
    <property type="project" value="UniProtKB-KW"/>
</dbReference>
<name>A0A098QW94_9SPIO</name>
<evidence type="ECO:0000256" key="5">
    <source>
        <dbReference type="ARBA" id="ARBA00023002"/>
    </source>
</evidence>
<dbReference type="InterPro" id="IPR001763">
    <property type="entry name" value="Rhodanese-like_dom"/>
</dbReference>
<dbReference type="AlphaFoldDB" id="A0A098QW94"/>
<dbReference type="RefSeq" id="WP_037550232.1">
    <property type="nucleotide sequence ID" value="NZ_JNUP01000072.1"/>
</dbReference>
<keyword evidence="6" id="KW-0676">Redox-active center</keyword>
<dbReference type="eggNOG" id="COG0446">
    <property type="taxonomic scope" value="Bacteria"/>
</dbReference>
<evidence type="ECO:0000313" key="9">
    <source>
        <dbReference type="EMBL" id="KGE70772.1"/>
    </source>
</evidence>
<reference evidence="9 10" key="1">
    <citation type="submission" date="2014-05" db="EMBL/GenBank/DDBJ databases">
        <title>De novo Genome Sequence of Spirocheata sp.</title>
        <authorList>
            <person name="Shivani Y."/>
            <person name="Subhash Y."/>
            <person name="Tushar L."/>
            <person name="Sasikala C."/>
            <person name="Ramana C.V."/>
        </authorList>
    </citation>
    <scope>NUCLEOTIDE SEQUENCE [LARGE SCALE GENOMIC DNA]</scope>
    <source>
        <strain evidence="9 10">JC230</strain>
    </source>
</reference>
<feature type="domain" description="Rhodanese" evidence="8">
    <location>
        <begin position="472"/>
        <end position="560"/>
    </location>
</feature>
<evidence type="ECO:0000256" key="1">
    <source>
        <dbReference type="ARBA" id="ARBA00001974"/>
    </source>
</evidence>
<dbReference type="PROSITE" id="PS01148">
    <property type="entry name" value="UPF0033"/>
    <property type="match status" value="1"/>
</dbReference>
<dbReference type="SUPFAM" id="SSF64307">
    <property type="entry name" value="SirA-like"/>
    <property type="match status" value="1"/>
</dbReference>
<dbReference type="OrthoDB" id="9802028at2"/>
<evidence type="ECO:0000256" key="7">
    <source>
        <dbReference type="SAM" id="MobiDB-lite"/>
    </source>
</evidence>